<gene>
    <name evidence="2" type="ORF">GCM10022416_28170</name>
</gene>
<organism evidence="2 3">
    <name type="scientific">Actinomadura keratinilytica</name>
    <dbReference type="NCBI Taxonomy" id="547461"/>
    <lineage>
        <taxon>Bacteria</taxon>
        <taxon>Bacillati</taxon>
        <taxon>Actinomycetota</taxon>
        <taxon>Actinomycetes</taxon>
        <taxon>Streptosporangiales</taxon>
        <taxon>Thermomonosporaceae</taxon>
        <taxon>Actinomadura</taxon>
    </lineage>
</organism>
<dbReference type="EMBL" id="BAABDO010000034">
    <property type="protein sequence ID" value="GAA4140714.1"/>
    <property type="molecule type" value="Genomic_DNA"/>
</dbReference>
<dbReference type="Proteomes" id="UP001500266">
    <property type="component" value="Unassembled WGS sequence"/>
</dbReference>
<sequence length="437" mass="45149">MTGFFTGRTLADLGDDLRAGRTSAAALLDRALESIDPGLNAFVTVDAEGAAAAARRADEELAAGADRGPLHGVPVAVKDIIDVAGLPTGMGSALFDGYVAAGDAACVRRLREAGAVIVGKTTTHEFAYGASGDVSVTGPSRNPHDPARISGGSSGGSAVAVAAGMVPLALGTDTGGSVRIPAALCGIAGFKPAFGSIPVDGVFPLAESLDHVGVLAATPADCRTAYRVLTASDDRPAPGEIRMAWIDGMAPVDAPVERAVRDALADLPADLPAERLDLPAARRVFAAIQDCETYDLHADRVERAPDRFQPATLDRLRRAARTPGWRYVRALRERDAFADAVAGLLARYDVLVLPTVPLTAPPIGERDSALGPLQPTLVSLTCPWNVARVPALSVPAGSVDGLPVGAQFIGRPGAEHVLFAAAERFRAPRGRAGALHR</sequence>
<evidence type="ECO:0000259" key="1">
    <source>
        <dbReference type="Pfam" id="PF01425"/>
    </source>
</evidence>
<keyword evidence="3" id="KW-1185">Reference proteome</keyword>
<accession>A0ABP7YSS8</accession>
<dbReference type="PANTHER" id="PTHR11895">
    <property type="entry name" value="TRANSAMIDASE"/>
    <property type="match status" value="1"/>
</dbReference>
<name>A0ABP7YSS8_9ACTN</name>
<reference evidence="3" key="1">
    <citation type="journal article" date="2019" name="Int. J. Syst. Evol. Microbiol.">
        <title>The Global Catalogue of Microorganisms (GCM) 10K type strain sequencing project: providing services to taxonomists for standard genome sequencing and annotation.</title>
        <authorList>
            <consortium name="The Broad Institute Genomics Platform"/>
            <consortium name="The Broad Institute Genome Sequencing Center for Infectious Disease"/>
            <person name="Wu L."/>
            <person name="Ma J."/>
        </authorList>
    </citation>
    <scope>NUCLEOTIDE SEQUENCE [LARGE SCALE GENOMIC DNA]</scope>
    <source>
        <strain evidence="3">JCM 17316</strain>
    </source>
</reference>
<dbReference type="InterPro" id="IPR020556">
    <property type="entry name" value="Amidase_CS"/>
</dbReference>
<comment type="caution">
    <text evidence="2">The sequence shown here is derived from an EMBL/GenBank/DDBJ whole genome shotgun (WGS) entry which is preliminary data.</text>
</comment>
<dbReference type="Gene3D" id="3.90.1300.10">
    <property type="entry name" value="Amidase signature (AS) domain"/>
    <property type="match status" value="1"/>
</dbReference>
<dbReference type="PROSITE" id="PS00571">
    <property type="entry name" value="AMIDASES"/>
    <property type="match status" value="1"/>
</dbReference>
<dbReference type="InterPro" id="IPR000120">
    <property type="entry name" value="Amidase"/>
</dbReference>
<proteinExistence type="predicted"/>
<dbReference type="PANTHER" id="PTHR11895:SF176">
    <property type="entry name" value="AMIDASE AMID-RELATED"/>
    <property type="match status" value="1"/>
</dbReference>
<evidence type="ECO:0000313" key="2">
    <source>
        <dbReference type="EMBL" id="GAA4140714.1"/>
    </source>
</evidence>
<dbReference type="Pfam" id="PF01425">
    <property type="entry name" value="Amidase"/>
    <property type="match status" value="1"/>
</dbReference>
<feature type="domain" description="Amidase" evidence="1">
    <location>
        <begin position="28"/>
        <end position="418"/>
    </location>
</feature>
<dbReference type="InterPro" id="IPR036928">
    <property type="entry name" value="AS_sf"/>
</dbReference>
<dbReference type="InterPro" id="IPR023631">
    <property type="entry name" value="Amidase_dom"/>
</dbReference>
<evidence type="ECO:0000313" key="3">
    <source>
        <dbReference type="Proteomes" id="UP001500266"/>
    </source>
</evidence>
<protein>
    <submittedName>
        <fullName evidence="2">Amidase</fullName>
    </submittedName>
</protein>
<dbReference type="SUPFAM" id="SSF75304">
    <property type="entry name" value="Amidase signature (AS) enzymes"/>
    <property type="match status" value="1"/>
</dbReference>
<dbReference type="RefSeq" id="WP_345021382.1">
    <property type="nucleotide sequence ID" value="NZ_BAABDO010000034.1"/>
</dbReference>